<evidence type="ECO:0000313" key="4">
    <source>
        <dbReference type="Proteomes" id="UP000192660"/>
    </source>
</evidence>
<dbReference type="GO" id="GO:0016491">
    <property type="term" value="F:oxidoreductase activity"/>
    <property type="evidence" value="ECO:0007669"/>
    <property type="project" value="InterPro"/>
</dbReference>
<dbReference type="PRINTS" id="PR00081">
    <property type="entry name" value="GDHRDH"/>
</dbReference>
<dbReference type="SUPFAM" id="SSF51735">
    <property type="entry name" value="NAD(P)-binding Rossmann-fold domains"/>
    <property type="match status" value="1"/>
</dbReference>
<gene>
    <name evidence="3" type="ORF">SAMN00768000_0551</name>
</gene>
<dbReference type="InterPro" id="IPR036291">
    <property type="entry name" value="NAD(P)-bd_dom_sf"/>
</dbReference>
<keyword evidence="4" id="KW-1185">Reference proteome</keyword>
<feature type="domain" description="Enoyl reductase (ER)" evidence="2">
    <location>
        <begin position="10"/>
        <end position="335"/>
    </location>
</feature>
<sequence length="337" mass="35859">MHAIRIHQPGDPSVLVYEDVANPEPGPGEVRVRLRAAGVNHRDIWVRQGAFGAFPEPLIPGSDGAGEIDALGPGARDYAVGQKVVINPGLSCGRCVYCLSGQQNSCPHYRILDGTYAEQIVVPVQNVVPMPSGLTFIEAASIGIPFVTAEDFLTRAQATPGQTIVIWGANGGLGLATLQLARLRAMRVIAVVRSQTFVERLKQLGASDVIVWDGSLPISPEVLTMTHSKGADIVVDSLGQASFSQSLEMVRRGGTVISVGSTSGGKVQIELGQLFRRRLTVLGAYMGSSAILPRILPLFARGALIPVIDQTFALADASEAHRRMESHGLFGKIVLDI</sequence>
<dbReference type="PANTHER" id="PTHR44154">
    <property type="entry name" value="QUINONE OXIDOREDUCTASE"/>
    <property type="match status" value="1"/>
</dbReference>
<dbReference type="Pfam" id="PF00107">
    <property type="entry name" value="ADH_zinc_N"/>
    <property type="match status" value="1"/>
</dbReference>
<evidence type="ECO:0000259" key="2">
    <source>
        <dbReference type="SMART" id="SM00829"/>
    </source>
</evidence>
<dbReference type="InterPro" id="IPR013154">
    <property type="entry name" value="ADH-like_N"/>
</dbReference>
<dbReference type="Pfam" id="PF08240">
    <property type="entry name" value="ADH_N"/>
    <property type="match status" value="1"/>
</dbReference>
<dbReference type="SUPFAM" id="SSF50129">
    <property type="entry name" value="GroES-like"/>
    <property type="match status" value="1"/>
</dbReference>
<name>A0A1W1W9E6_SULTA</name>
<proteinExistence type="predicted"/>
<dbReference type="InterPro" id="IPR011032">
    <property type="entry name" value="GroES-like_sf"/>
</dbReference>
<dbReference type="AlphaFoldDB" id="A0A1W1W9E6"/>
<dbReference type="InterPro" id="IPR013149">
    <property type="entry name" value="ADH-like_C"/>
</dbReference>
<organism evidence="3 4">
    <name type="scientific">Sulfobacillus thermosulfidooxidans (strain DSM 9293 / VKM B-1269 / AT-1)</name>
    <dbReference type="NCBI Taxonomy" id="929705"/>
    <lineage>
        <taxon>Bacteria</taxon>
        <taxon>Bacillati</taxon>
        <taxon>Bacillota</taxon>
        <taxon>Clostridia</taxon>
        <taxon>Eubacteriales</taxon>
        <taxon>Clostridiales Family XVII. Incertae Sedis</taxon>
        <taxon>Sulfobacillus</taxon>
    </lineage>
</organism>
<evidence type="ECO:0000256" key="1">
    <source>
        <dbReference type="ARBA" id="ARBA00022857"/>
    </source>
</evidence>
<dbReference type="InterPro" id="IPR002347">
    <property type="entry name" value="SDR_fam"/>
</dbReference>
<protein>
    <submittedName>
        <fullName evidence="3">D-arabinose 1-dehydrogenase, Zn-dependent alcohol dehydrogenase family</fullName>
    </submittedName>
</protein>
<evidence type="ECO:0000313" key="3">
    <source>
        <dbReference type="EMBL" id="SMC02363.1"/>
    </source>
</evidence>
<dbReference type="SMART" id="SM00829">
    <property type="entry name" value="PKS_ER"/>
    <property type="match status" value="1"/>
</dbReference>
<accession>A0A1W1W9E6</accession>
<dbReference type="InterPro" id="IPR020843">
    <property type="entry name" value="ER"/>
</dbReference>
<keyword evidence="1" id="KW-0521">NADP</keyword>
<dbReference type="PANTHER" id="PTHR44154:SF1">
    <property type="entry name" value="QUINONE OXIDOREDUCTASE"/>
    <property type="match status" value="1"/>
</dbReference>
<dbReference type="InterPro" id="IPR051603">
    <property type="entry name" value="Zinc-ADH_QOR/CCCR"/>
</dbReference>
<dbReference type="EMBL" id="FWWY01000001">
    <property type="protein sequence ID" value="SMC02363.1"/>
    <property type="molecule type" value="Genomic_DNA"/>
</dbReference>
<reference evidence="4" key="1">
    <citation type="submission" date="2017-04" db="EMBL/GenBank/DDBJ databases">
        <authorList>
            <person name="Varghese N."/>
            <person name="Submissions S."/>
        </authorList>
    </citation>
    <scope>NUCLEOTIDE SEQUENCE [LARGE SCALE GENOMIC DNA]</scope>
    <source>
        <strain evidence="4">DSM 9293</strain>
    </source>
</reference>
<dbReference type="STRING" id="28034.BFX07_10130"/>
<dbReference type="Gene3D" id="3.90.180.10">
    <property type="entry name" value="Medium-chain alcohol dehydrogenases, catalytic domain"/>
    <property type="match status" value="1"/>
</dbReference>
<dbReference type="RefSeq" id="WP_020376424.1">
    <property type="nucleotide sequence ID" value="NZ_FWWY01000001.1"/>
</dbReference>
<dbReference type="Proteomes" id="UP000192660">
    <property type="component" value="Unassembled WGS sequence"/>
</dbReference>
<dbReference type="OrthoDB" id="9777057at2"/>